<reference evidence="3" key="2">
    <citation type="submission" date="2015-10" db="EMBL/GenBank/DDBJ databases">
        <title>Improved Draft Genome Sequence of Clostridium pasteurianum Strain ATCC 6013 (DSM 525) Using a Hybrid Next-Generation Sequencing Approach.</title>
        <authorList>
            <person name="Pyne M.E."/>
            <person name="Utturkar S.M."/>
            <person name="Brown S.D."/>
            <person name="Moo-Young M."/>
            <person name="Chung D.A."/>
            <person name="Chou P.C."/>
        </authorList>
    </citation>
    <scope>NUCLEOTIDE SEQUENCE</scope>
    <source>
        <strain evidence="3">ATCC 6013</strain>
    </source>
</reference>
<evidence type="ECO:0000256" key="1">
    <source>
        <dbReference type="SAM" id="Phobius"/>
    </source>
</evidence>
<dbReference type="Proteomes" id="UP000028042">
    <property type="component" value="Unassembled WGS sequence"/>
</dbReference>
<dbReference type="EMBL" id="CP009268">
    <property type="protein sequence ID" value="AJA51211.1"/>
    <property type="molecule type" value="Genomic_DNA"/>
</dbReference>
<sequence>MKFSRTAIIIVSFFLIIIGGFIISHTTPSMSIRAHIFINGYPIGAFKGTIQVNKGQYNMDKDVLHRGNSMIYTMVGYHIYDRVTGDVISNYKVKKIGFLYFVEDYGEG</sequence>
<name>A0A0H3J5P6_CLOPA</name>
<proteinExistence type="predicted"/>
<dbReference type="Proteomes" id="UP000030905">
    <property type="component" value="Chromosome"/>
</dbReference>
<evidence type="ECO:0000313" key="4">
    <source>
        <dbReference type="Proteomes" id="UP000028042"/>
    </source>
</evidence>
<gene>
    <name evidence="2" type="ORF">CLPA_c11230</name>
    <name evidence="3" type="ORF">CP6013_02029</name>
</gene>
<reference evidence="3 4" key="3">
    <citation type="journal article" name="Genome Announc.">
        <title>Improved Draft Genome Sequence of Clostridium pasteurianum Strain ATCC 6013 (DSM 525) Using a Hybrid Next-Generation Sequencing Approach.</title>
        <authorList>
            <person name="Pyne M.E."/>
            <person name="Utturkar S."/>
            <person name="Brown S.D."/>
            <person name="Moo-Young M."/>
            <person name="Chung D.A."/>
            <person name="Chou C.P."/>
        </authorList>
    </citation>
    <scope>NUCLEOTIDE SEQUENCE [LARGE SCALE GENOMIC DNA]</scope>
    <source>
        <strain evidence="3 4">ATCC 6013</strain>
    </source>
</reference>
<reference evidence="2 5" key="1">
    <citation type="journal article" date="2015" name="Genome Announc.">
        <title>Complete Genome Sequence of the Nitrogen-Fixing and Solvent-Producing Clostridium pasteurianum DSM 525.</title>
        <authorList>
            <person name="Poehlein A."/>
            <person name="Grosse-Honebrink A."/>
            <person name="Zhang Y."/>
            <person name="Minton N.P."/>
            <person name="Daniel R."/>
        </authorList>
    </citation>
    <scope>NUCLEOTIDE SEQUENCE [LARGE SCALE GENOMIC DNA]</scope>
    <source>
        <strain evidence="2">DSM 525</strain>
        <strain evidence="5">DSM 525 / ATCC 6013</strain>
    </source>
</reference>
<dbReference type="KEGG" id="cpat:CLPA_c11230"/>
<dbReference type="PATRIC" id="fig|1262449.3.peg.1841"/>
<keyword evidence="1" id="KW-1133">Transmembrane helix</keyword>
<dbReference type="RefSeq" id="WP_003444431.1">
    <property type="nucleotide sequence ID" value="NZ_ANZB01000005.1"/>
</dbReference>
<dbReference type="AlphaFoldDB" id="A0A0H3J5P6"/>
<dbReference type="KEGG" id="cpae:CPAST_c11230"/>
<dbReference type="eggNOG" id="ENOG50333Y5">
    <property type="taxonomic scope" value="Bacteria"/>
</dbReference>
<keyword evidence="5" id="KW-1185">Reference proteome</keyword>
<evidence type="ECO:0000313" key="5">
    <source>
        <dbReference type="Proteomes" id="UP000030905"/>
    </source>
</evidence>
<accession>A0A0H3J5P6</accession>
<dbReference type="EMBL" id="JPGY02000001">
    <property type="protein sequence ID" value="KRU12781.1"/>
    <property type="molecule type" value="Genomic_DNA"/>
</dbReference>
<evidence type="ECO:0000313" key="3">
    <source>
        <dbReference type="EMBL" id="KRU12781.1"/>
    </source>
</evidence>
<feature type="transmembrane region" description="Helical" evidence="1">
    <location>
        <begin position="6"/>
        <end position="23"/>
    </location>
</feature>
<keyword evidence="1" id="KW-0812">Transmembrane</keyword>
<organism evidence="2 5">
    <name type="scientific">Clostridium pasteurianum DSM 525 = ATCC 6013</name>
    <dbReference type="NCBI Taxonomy" id="1262449"/>
    <lineage>
        <taxon>Bacteria</taxon>
        <taxon>Bacillati</taxon>
        <taxon>Bacillota</taxon>
        <taxon>Clostridia</taxon>
        <taxon>Eubacteriales</taxon>
        <taxon>Clostridiaceae</taxon>
        <taxon>Clostridium</taxon>
    </lineage>
</organism>
<protein>
    <submittedName>
        <fullName evidence="2">Uncharacterized protein</fullName>
    </submittedName>
</protein>
<evidence type="ECO:0000313" key="2">
    <source>
        <dbReference type="EMBL" id="AJA51211.1"/>
    </source>
</evidence>
<keyword evidence="1" id="KW-0472">Membrane</keyword>